<evidence type="ECO:0008006" key="2">
    <source>
        <dbReference type="Google" id="ProtNLM"/>
    </source>
</evidence>
<gene>
    <name evidence="1" type="ORF">METZ01_LOCUS384729</name>
</gene>
<organism evidence="1">
    <name type="scientific">marine metagenome</name>
    <dbReference type="NCBI Taxonomy" id="408172"/>
    <lineage>
        <taxon>unclassified sequences</taxon>
        <taxon>metagenomes</taxon>
        <taxon>ecological metagenomes</taxon>
    </lineage>
</organism>
<reference evidence="1" key="1">
    <citation type="submission" date="2018-05" db="EMBL/GenBank/DDBJ databases">
        <authorList>
            <person name="Lanie J.A."/>
            <person name="Ng W.-L."/>
            <person name="Kazmierczak K.M."/>
            <person name="Andrzejewski T.M."/>
            <person name="Davidsen T.M."/>
            <person name="Wayne K.J."/>
            <person name="Tettelin H."/>
            <person name="Glass J.I."/>
            <person name="Rusch D."/>
            <person name="Podicherti R."/>
            <person name="Tsui H.-C.T."/>
            <person name="Winkler M.E."/>
        </authorList>
    </citation>
    <scope>NUCLEOTIDE SEQUENCE</scope>
</reference>
<dbReference type="AlphaFoldDB" id="A0A382UDD6"/>
<sequence>MTGMYPSRVHNTRNGNESFTSYPPVVSKLIADSGYDCGLVGKFHLQSSGHRTEPRIDDGFSFWKFSHAP</sequence>
<name>A0A382UDD6_9ZZZZ</name>
<dbReference type="InterPro" id="IPR017850">
    <property type="entry name" value="Alkaline_phosphatase_core_sf"/>
</dbReference>
<accession>A0A382UDD6</accession>
<feature type="non-terminal residue" evidence="1">
    <location>
        <position position="69"/>
    </location>
</feature>
<proteinExistence type="predicted"/>
<evidence type="ECO:0000313" key="1">
    <source>
        <dbReference type="EMBL" id="SVD31875.1"/>
    </source>
</evidence>
<dbReference type="EMBL" id="UINC01143131">
    <property type="protein sequence ID" value="SVD31875.1"/>
    <property type="molecule type" value="Genomic_DNA"/>
</dbReference>
<protein>
    <recommendedName>
        <fullName evidence="2">Sulfatase N-terminal domain-containing protein</fullName>
    </recommendedName>
</protein>
<dbReference type="SUPFAM" id="SSF53649">
    <property type="entry name" value="Alkaline phosphatase-like"/>
    <property type="match status" value="1"/>
</dbReference>
<dbReference type="Gene3D" id="3.40.720.10">
    <property type="entry name" value="Alkaline Phosphatase, subunit A"/>
    <property type="match status" value="1"/>
</dbReference>